<keyword evidence="6 9" id="KW-0472">Membrane</keyword>
<keyword evidence="11" id="KW-1185">Reference proteome</keyword>
<dbReference type="Proteomes" id="UP000794436">
    <property type="component" value="Unassembled WGS sequence"/>
</dbReference>
<feature type="transmembrane region" description="Helical" evidence="9">
    <location>
        <begin position="93"/>
        <end position="108"/>
    </location>
</feature>
<evidence type="ECO:0000256" key="6">
    <source>
        <dbReference type="ARBA" id="ARBA00023136"/>
    </source>
</evidence>
<feature type="binding site" evidence="7">
    <location>
        <position position="22"/>
    </location>
    <ligand>
        <name>Ca(2+)</name>
        <dbReference type="ChEBI" id="CHEBI:29108"/>
    </ligand>
</feature>
<feature type="transmembrane region" description="Helical" evidence="9">
    <location>
        <begin position="213"/>
        <end position="232"/>
    </location>
</feature>
<dbReference type="Pfam" id="PF05875">
    <property type="entry name" value="Ceramidase"/>
    <property type="match status" value="1"/>
</dbReference>
<comment type="similarity">
    <text evidence="2">Belongs to the alkaline ceramidase family.</text>
</comment>
<dbReference type="InterPro" id="IPR044219">
    <property type="entry name" value="ACER_plant"/>
</dbReference>
<evidence type="ECO:0000313" key="11">
    <source>
        <dbReference type="Proteomes" id="UP000794436"/>
    </source>
</evidence>
<evidence type="ECO:0000256" key="2">
    <source>
        <dbReference type="ARBA" id="ARBA00009780"/>
    </source>
</evidence>
<dbReference type="GO" id="GO:0006914">
    <property type="term" value="P:autophagy"/>
    <property type="evidence" value="ECO:0007669"/>
    <property type="project" value="InterPro"/>
</dbReference>
<sequence>MTSLRTTDGFWGEPTATIDWCEPNYEHSFYIAEFWNTISNLLFVVLGFYGLWRSVQEGFEWRFHAQFIAVMITGIGSAMFHGTLQLVHQQCDETPMVWAMLVWIYIVYNNEIRKSGLSDAVVIPFLAFLGIGFAIIHAIYRFTTLFQVFFGILASLCCIRMCIHYTQVKDARARAVAISYVRNSLVGFALWMMDYHYCYYMKQLPVNPQGHAWWHIFMGIASYHGPIFMQFVRMEQLEKSPKIYDNVFGIESITIDAPVEKQKDL</sequence>
<dbReference type="GO" id="GO:0046872">
    <property type="term" value="F:metal ion binding"/>
    <property type="evidence" value="ECO:0007669"/>
    <property type="project" value="UniProtKB-KW"/>
</dbReference>
<evidence type="ECO:0000256" key="1">
    <source>
        <dbReference type="ARBA" id="ARBA00004141"/>
    </source>
</evidence>
<dbReference type="GO" id="GO:0006672">
    <property type="term" value="P:ceramide metabolic process"/>
    <property type="evidence" value="ECO:0007669"/>
    <property type="project" value="InterPro"/>
</dbReference>
<dbReference type="GO" id="GO:0009651">
    <property type="term" value="P:response to salt stress"/>
    <property type="evidence" value="ECO:0007669"/>
    <property type="project" value="InterPro"/>
</dbReference>
<protein>
    <recommendedName>
        <fullName evidence="12">Alkaline phytoceramidase</fullName>
    </recommendedName>
</protein>
<dbReference type="OrthoDB" id="187171at2759"/>
<feature type="binding site" evidence="8">
    <location>
        <position position="215"/>
    </location>
    <ligand>
        <name>Zn(2+)</name>
        <dbReference type="ChEBI" id="CHEBI:29105"/>
        <note>catalytic</note>
    </ligand>
</feature>
<comment type="caution">
    <text evidence="10">The sequence shown here is derived from an EMBL/GenBank/DDBJ whole genome shotgun (WGS) entry which is preliminary data.</text>
</comment>
<evidence type="ECO:0000256" key="7">
    <source>
        <dbReference type="PIRSR" id="PIRSR608901-1"/>
    </source>
</evidence>
<evidence type="ECO:0000256" key="3">
    <source>
        <dbReference type="ARBA" id="ARBA00022692"/>
    </source>
</evidence>
<keyword evidence="5 9" id="KW-1133">Transmembrane helix</keyword>
<feature type="binding site" evidence="7">
    <location>
        <position position="33"/>
    </location>
    <ligand>
        <name>Ca(2+)</name>
        <dbReference type="ChEBI" id="CHEBI:29108"/>
    </ligand>
</feature>
<feature type="transmembrane region" description="Helical" evidence="9">
    <location>
        <begin position="64"/>
        <end position="87"/>
    </location>
</feature>
<feature type="binding site" evidence="7">
    <location>
        <position position="19"/>
    </location>
    <ligand>
        <name>Ca(2+)</name>
        <dbReference type="ChEBI" id="CHEBI:29108"/>
    </ligand>
</feature>
<feature type="transmembrane region" description="Helical" evidence="9">
    <location>
        <begin position="146"/>
        <end position="163"/>
    </location>
</feature>
<feature type="binding site" evidence="8">
    <location>
        <position position="81"/>
    </location>
    <ligand>
        <name>Zn(2+)</name>
        <dbReference type="ChEBI" id="CHEBI:29105"/>
        <note>catalytic</note>
    </ligand>
</feature>
<gene>
    <name evidence="10" type="ORF">Poli38472_002930</name>
</gene>
<evidence type="ECO:0000256" key="5">
    <source>
        <dbReference type="ARBA" id="ARBA00022989"/>
    </source>
</evidence>
<keyword evidence="4" id="KW-0378">Hydrolase</keyword>
<feature type="binding site" evidence="7">
    <location>
        <position position="20"/>
    </location>
    <ligand>
        <name>Ca(2+)</name>
        <dbReference type="ChEBI" id="CHEBI:29108"/>
    </ligand>
</feature>
<comment type="subcellular location">
    <subcellularLocation>
        <location evidence="1">Membrane</location>
        <topology evidence="1">Multi-pass membrane protein</topology>
    </subcellularLocation>
</comment>
<dbReference type="PANTHER" id="PTHR46852:SF1">
    <property type="entry name" value="ALKALINE PHYTOCERAMIDASE FAMILY PROTEIN, EXPRESSED"/>
    <property type="match status" value="1"/>
</dbReference>
<dbReference type="InterPro" id="IPR008901">
    <property type="entry name" value="ACER"/>
</dbReference>
<accession>A0A8K1C620</accession>
<evidence type="ECO:0000256" key="8">
    <source>
        <dbReference type="PIRSR" id="PIRSR608901-2"/>
    </source>
</evidence>
<keyword evidence="7" id="KW-0106">Calcium</keyword>
<proteinExistence type="inferred from homology"/>
<evidence type="ECO:0000256" key="4">
    <source>
        <dbReference type="ARBA" id="ARBA00022801"/>
    </source>
</evidence>
<evidence type="ECO:0000256" key="9">
    <source>
        <dbReference type="SAM" id="Phobius"/>
    </source>
</evidence>
<feature type="transmembrane region" description="Helical" evidence="9">
    <location>
        <begin position="34"/>
        <end position="52"/>
    </location>
</feature>
<dbReference type="GO" id="GO:0016811">
    <property type="term" value="F:hydrolase activity, acting on carbon-nitrogen (but not peptide) bonds, in linear amides"/>
    <property type="evidence" value="ECO:0007669"/>
    <property type="project" value="InterPro"/>
</dbReference>
<dbReference type="PANTHER" id="PTHR46852">
    <property type="entry name" value="ALKALINE CERAMIDASE"/>
    <property type="match status" value="1"/>
</dbReference>
<feature type="transmembrane region" description="Helical" evidence="9">
    <location>
        <begin position="175"/>
        <end position="193"/>
    </location>
</feature>
<keyword evidence="7" id="KW-0479">Metal-binding</keyword>
<dbReference type="AlphaFoldDB" id="A0A8K1C620"/>
<dbReference type="EMBL" id="SPLM01000144">
    <property type="protein sequence ID" value="TMW57005.1"/>
    <property type="molecule type" value="Genomic_DNA"/>
</dbReference>
<comment type="cofactor">
    <cofactor evidence="8">
        <name>Zn(2+)</name>
        <dbReference type="ChEBI" id="CHEBI:29105"/>
    </cofactor>
</comment>
<reference evidence="10" key="1">
    <citation type="submission" date="2019-03" db="EMBL/GenBank/DDBJ databases">
        <title>Long read genome sequence of the mycoparasitic Pythium oligandrum ATCC 38472 isolated from sugarbeet rhizosphere.</title>
        <authorList>
            <person name="Gaulin E."/>
        </authorList>
    </citation>
    <scope>NUCLEOTIDE SEQUENCE</scope>
    <source>
        <strain evidence="10">ATCC 38472_TT</strain>
    </source>
</reference>
<evidence type="ECO:0000313" key="10">
    <source>
        <dbReference type="EMBL" id="TMW57005.1"/>
    </source>
</evidence>
<feature type="binding site" evidence="8">
    <location>
        <position position="211"/>
    </location>
    <ligand>
        <name>Zn(2+)</name>
        <dbReference type="ChEBI" id="CHEBI:29105"/>
        <note>catalytic</note>
    </ligand>
</feature>
<evidence type="ECO:0008006" key="12">
    <source>
        <dbReference type="Google" id="ProtNLM"/>
    </source>
</evidence>
<feature type="binding site" evidence="7">
    <location>
        <position position="24"/>
    </location>
    <ligand>
        <name>Ca(2+)</name>
        <dbReference type="ChEBI" id="CHEBI:29108"/>
    </ligand>
</feature>
<dbReference type="GO" id="GO:0098542">
    <property type="term" value="P:defense response to other organism"/>
    <property type="evidence" value="ECO:0007669"/>
    <property type="project" value="InterPro"/>
</dbReference>
<name>A0A8K1C620_PYTOL</name>
<keyword evidence="8" id="KW-0862">Zinc</keyword>
<organism evidence="10 11">
    <name type="scientific">Pythium oligandrum</name>
    <name type="common">Mycoparasitic fungus</name>
    <dbReference type="NCBI Taxonomy" id="41045"/>
    <lineage>
        <taxon>Eukaryota</taxon>
        <taxon>Sar</taxon>
        <taxon>Stramenopiles</taxon>
        <taxon>Oomycota</taxon>
        <taxon>Peronosporomycetes</taxon>
        <taxon>Pythiales</taxon>
        <taxon>Pythiaceae</taxon>
        <taxon>Pythium</taxon>
    </lineage>
</organism>
<feature type="transmembrane region" description="Helical" evidence="9">
    <location>
        <begin position="120"/>
        <end position="140"/>
    </location>
</feature>
<dbReference type="GO" id="GO:0016020">
    <property type="term" value="C:membrane"/>
    <property type="evidence" value="ECO:0007669"/>
    <property type="project" value="UniProtKB-SubCell"/>
</dbReference>
<keyword evidence="3 9" id="KW-0812">Transmembrane</keyword>